<proteinExistence type="inferred from homology"/>
<evidence type="ECO:0000256" key="1">
    <source>
        <dbReference type="ARBA" id="ARBA00008984"/>
    </source>
</evidence>
<feature type="domain" description="UPF0033" evidence="2">
    <location>
        <begin position="15"/>
        <end position="39"/>
    </location>
</feature>
<evidence type="ECO:0000313" key="3">
    <source>
        <dbReference type="EMBL" id="MBK1839199.1"/>
    </source>
</evidence>
<accession>A0ABS1F6Z5</accession>
<dbReference type="PROSITE" id="PS01148">
    <property type="entry name" value="UPF0033"/>
    <property type="match status" value="1"/>
</dbReference>
<protein>
    <submittedName>
        <fullName evidence="3">Sulfurtransferase TusA family protein</fullName>
    </submittedName>
</protein>
<dbReference type="RefSeq" id="WP_200194905.1">
    <property type="nucleotide sequence ID" value="NZ_JAENHM010000052.1"/>
</dbReference>
<reference evidence="4" key="1">
    <citation type="submission" date="2021-01" db="EMBL/GenBank/DDBJ databases">
        <title>Genome public.</title>
        <authorList>
            <person name="Liu C."/>
            <person name="Sun Q."/>
        </authorList>
    </citation>
    <scope>NUCLEOTIDE SEQUENCE [LARGE SCALE GENOMIC DNA]</scope>
    <source>
        <strain evidence="4">YIM B02556</strain>
    </source>
</reference>
<comment type="caution">
    <text evidence="3">The sequence shown here is derived from an EMBL/GenBank/DDBJ whole genome shotgun (WGS) entry which is preliminary data.</text>
</comment>
<dbReference type="EMBL" id="JAENHM010000052">
    <property type="protein sequence ID" value="MBK1839199.1"/>
    <property type="molecule type" value="Genomic_DNA"/>
</dbReference>
<dbReference type="Pfam" id="PF01206">
    <property type="entry name" value="TusA"/>
    <property type="match status" value="1"/>
</dbReference>
<organism evidence="3 4">
    <name type="scientific">Azospirillum endophyticum</name>
    <dbReference type="NCBI Taxonomy" id="2800326"/>
    <lineage>
        <taxon>Bacteria</taxon>
        <taxon>Pseudomonadati</taxon>
        <taxon>Pseudomonadota</taxon>
        <taxon>Alphaproteobacteria</taxon>
        <taxon>Rhodospirillales</taxon>
        <taxon>Azospirillaceae</taxon>
        <taxon>Azospirillum</taxon>
    </lineage>
</organism>
<gene>
    <name evidence="3" type="ORF">JHL17_17445</name>
</gene>
<comment type="similarity">
    <text evidence="1">Belongs to the sulfur carrier protein TusA family.</text>
</comment>
<keyword evidence="4" id="KW-1185">Reference proteome</keyword>
<dbReference type="PANTHER" id="PTHR33279">
    <property type="entry name" value="SULFUR CARRIER PROTEIN YEDF-RELATED"/>
    <property type="match status" value="1"/>
</dbReference>
<sequence>MTDRSATDRPIDHPLNARGLQCPLPVLRARKAIKAIAIGDTLTVEATDPGARKDFPAFCEATGNRLLSVAEEDGILRFVIERVA</sequence>
<dbReference type="PANTHER" id="PTHR33279:SF6">
    <property type="entry name" value="SULFUR CARRIER PROTEIN YEDF-RELATED"/>
    <property type="match status" value="1"/>
</dbReference>
<dbReference type="CDD" id="cd00291">
    <property type="entry name" value="SirA_YedF_YeeD"/>
    <property type="match status" value="1"/>
</dbReference>
<dbReference type="SUPFAM" id="SSF64307">
    <property type="entry name" value="SirA-like"/>
    <property type="match status" value="1"/>
</dbReference>
<dbReference type="Gene3D" id="3.30.110.40">
    <property type="entry name" value="TusA-like domain"/>
    <property type="match status" value="1"/>
</dbReference>
<dbReference type="InterPro" id="IPR001455">
    <property type="entry name" value="TusA-like"/>
</dbReference>
<dbReference type="InterPro" id="IPR036868">
    <property type="entry name" value="TusA-like_sf"/>
</dbReference>
<name>A0ABS1F6Z5_9PROT</name>
<evidence type="ECO:0000313" key="4">
    <source>
        <dbReference type="Proteomes" id="UP000652760"/>
    </source>
</evidence>
<evidence type="ECO:0000259" key="2">
    <source>
        <dbReference type="PROSITE" id="PS01148"/>
    </source>
</evidence>
<dbReference type="Proteomes" id="UP000652760">
    <property type="component" value="Unassembled WGS sequence"/>
</dbReference>